<sequence>MNIQVNLHLPDTIFSALRKTPDEFVSEMRVTAAVKWYEMQLVSQAKAAEIAGLSRHDFLLALSRFNVSPFQTTPEELQKEIERD</sequence>
<dbReference type="PANTHER" id="PTHR37525">
    <property type="entry name" value="UPF0175 PROTEIN SSL1255"/>
    <property type="match status" value="1"/>
</dbReference>
<dbReference type="EMBL" id="QJPH01000225">
    <property type="protein sequence ID" value="PZN82341.1"/>
    <property type="molecule type" value="Genomic_DNA"/>
</dbReference>
<dbReference type="PANTHER" id="PTHR37525:SF1">
    <property type="entry name" value="UPF0175 PROTEIN SSL1255"/>
    <property type="match status" value="1"/>
</dbReference>
<gene>
    <name evidence="2" type="ORF">DM484_06525</name>
</gene>
<dbReference type="Proteomes" id="UP000249396">
    <property type="component" value="Unassembled WGS sequence"/>
</dbReference>
<dbReference type="AlphaFoldDB" id="A0A2W4REE2"/>
<evidence type="ECO:0000256" key="1">
    <source>
        <dbReference type="ARBA" id="ARBA00005651"/>
    </source>
</evidence>
<comment type="caution">
    <text evidence="2">The sequence shown here is derived from an EMBL/GenBank/DDBJ whole genome shotgun (WGS) entry which is preliminary data.</text>
</comment>
<evidence type="ECO:0000313" key="3">
    <source>
        <dbReference type="Proteomes" id="UP000249396"/>
    </source>
</evidence>
<dbReference type="Pfam" id="PF03683">
    <property type="entry name" value="UPF0175"/>
    <property type="match status" value="1"/>
</dbReference>
<proteinExistence type="inferred from homology"/>
<protein>
    <submittedName>
        <fullName evidence="2">Uncharacterized protein</fullName>
    </submittedName>
</protein>
<comment type="similarity">
    <text evidence="1">Belongs to the UPF0175 family.</text>
</comment>
<dbReference type="InterPro" id="IPR005368">
    <property type="entry name" value="UPF0175"/>
</dbReference>
<reference evidence="2 3" key="1">
    <citation type="journal article" date="2018" name="Aquat. Microb. Ecol.">
        <title>Gammaproteobacterial methanotrophs dominate.</title>
        <authorList>
            <person name="Rissanen A.J."/>
            <person name="Saarenheimo J."/>
            <person name="Tiirola M."/>
            <person name="Peura S."/>
            <person name="Aalto S.L."/>
            <person name="Karvinen A."/>
            <person name="Nykanen H."/>
        </authorList>
    </citation>
    <scope>NUCLEOTIDE SEQUENCE [LARGE SCALE GENOMIC DNA]</scope>
    <source>
        <strain evidence="2">AMbin10</strain>
    </source>
</reference>
<organism evidence="2 3">
    <name type="scientific">Candidatus Methylumidiphilus alinenensis</name>
    <dbReference type="NCBI Taxonomy" id="2202197"/>
    <lineage>
        <taxon>Bacteria</taxon>
        <taxon>Pseudomonadati</taxon>
        <taxon>Pseudomonadota</taxon>
        <taxon>Gammaproteobacteria</taxon>
        <taxon>Methylococcales</taxon>
        <taxon>Candidatus Methylumidiphilus</taxon>
    </lineage>
</organism>
<evidence type="ECO:0000313" key="2">
    <source>
        <dbReference type="EMBL" id="PZN82341.1"/>
    </source>
</evidence>
<accession>A0A2W4REE2</accession>
<name>A0A2W4REE2_9GAMM</name>
<dbReference type="InterPro" id="IPR052264">
    <property type="entry name" value="UPF0175_domain"/>
</dbReference>